<organism evidence="1 2">
    <name type="scientific">Fusarium torulosum</name>
    <dbReference type="NCBI Taxonomy" id="33205"/>
    <lineage>
        <taxon>Eukaryota</taxon>
        <taxon>Fungi</taxon>
        <taxon>Dikarya</taxon>
        <taxon>Ascomycota</taxon>
        <taxon>Pezizomycotina</taxon>
        <taxon>Sordariomycetes</taxon>
        <taxon>Hypocreomycetidae</taxon>
        <taxon>Hypocreales</taxon>
        <taxon>Nectriaceae</taxon>
        <taxon>Fusarium</taxon>
    </lineage>
</organism>
<evidence type="ECO:0000313" key="1">
    <source>
        <dbReference type="EMBL" id="SPJ87872.1"/>
    </source>
</evidence>
<reference evidence="1" key="1">
    <citation type="submission" date="2018-03" db="EMBL/GenBank/DDBJ databases">
        <authorList>
            <person name="Guldener U."/>
        </authorList>
    </citation>
    <scope>NUCLEOTIDE SEQUENCE</scope>
</reference>
<dbReference type="Proteomes" id="UP001187734">
    <property type="component" value="Unassembled WGS sequence"/>
</dbReference>
<keyword evidence="2" id="KW-1185">Reference proteome</keyword>
<proteinExistence type="predicted"/>
<dbReference type="EMBL" id="ONZP01000580">
    <property type="protein sequence ID" value="SPJ87872.1"/>
    <property type="molecule type" value="Genomic_DNA"/>
</dbReference>
<gene>
    <name evidence="1" type="ORF">FTOL_12341</name>
</gene>
<sequence length="13" mass="1506">MAVVARAWQYTLP</sequence>
<comment type="caution">
    <text evidence="1">The sequence shown here is derived from an EMBL/GenBank/DDBJ whole genome shotgun (WGS) entry which is preliminary data.</text>
</comment>
<evidence type="ECO:0000313" key="2">
    <source>
        <dbReference type="Proteomes" id="UP001187734"/>
    </source>
</evidence>
<protein>
    <submittedName>
        <fullName evidence="1">Uncharacterized protein</fullName>
    </submittedName>
</protein>
<accession>A0AAE8MKB5</accession>
<name>A0AAE8MKB5_9HYPO</name>